<keyword evidence="2" id="KW-1185">Reference proteome</keyword>
<evidence type="ECO:0000313" key="2">
    <source>
        <dbReference type="Proteomes" id="UP000759131"/>
    </source>
</evidence>
<accession>A0A7R9L441</accession>
<proteinExistence type="predicted"/>
<gene>
    <name evidence="1" type="ORF">OSB1V03_LOCUS15021</name>
</gene>
<dbReference type="EMBL" id="CAJPIZ010014999">
    <property type="protein sequence ID" value="CAG2115055.1"/>
    <property type="molecule type" value="Genomic_DNA"/>
</dbReference>
<reference evidence="1" key="1">
    <citation type="submission" date="2020-11" db="EMBL/GenBank/DDBJ databases">
        <authorList>
            <person name="Tran Van P."/>
        </authorList>
    </citation>
    <scope>NUCLEOTIDE SEQUENCE</scope>
</reference>
<organism evidence="1">
    <name type="scientific">Medioppia subpectinata</name>
    <dbReference type="NCBI Taxonomy" id="1979941"/>
    <lineage>
        <taxon>Eukaryota</taxon>
        <taxon>Metazoa</taxon>
        <taxon>Ecdysozoa</taxon>
        <taxon>Arthropoda</taxon>
        <taxon>Chelicerata</taxon>
        <taxon>Arachnida</taxon>
        <taxon>Acari</taxon>
        <taxon>Acariformes</taxon>
        <taxon>Sarcoptiformes</taxon>
        <taxon>Oribatida</taxon>
        <taxon>Brachypylina</taxon>
        <taxon>Oppioidea</taxon>
        <taxon>Oppiidae</taxon>
        <taxon>Medioppia</taxon>
    </lineage>
</organism>
<name>A0A7R9L441_9ACAR</name>
<sequence>MTKMMPSFSAAGLRKNPSLIPLFFFAGL</sequence>
<dbReference type="EMBL" id="OC869574">
    <property type="protein sequence ID" value="CAD7634625.1"/>
    <property type="molecule type" value="Genomic_DNA"/>
</dbReference>
<evidence type="ECO:0000313" key="1">
    <source>
        <dbReference type="EMBL" id="CAD7634625.1"/>
    </source>
</evidence>
<dbReference type="Proteomes" id="UP000759131">
    <property type="component" value="Unassembled WGS sequence"/>
</dbReference>
<feature type="non-terminal residue" evidence="1">
    <location>
        <position position="1"/>
    </location>
</feature>
<dbReference type="AlphaFoldDB" id="A0A7R9L441"/>
<protein>
    <submittedName>
        <fullName evidence="1">Uncharacterized protein</fullName>
    </submittedName>
</protein>